<dbReference type="Pfam" id="PF03732">
    <property type="entry name" value="Retrotrans_gag"/>
    <property type="match status" value="1"/>
</dbReference>
<dbReference type="Proteomes" id="UP001187192">
    <property type="component" value="Unassembled WGS sequence"/>
</dbReference>
<sequence>MAAGAGYYDEADKTLKYLNAFKSLEPPTYDGNSDPSEAEEWLRGVTKCLNTIDAPQHLRVNFAAMMLTGEAYSWLEFAKKAEPHRTMKWEGFNTRFRNMYIPKLYRSKKAKEFASLTQEDMKVAQYAGKFVQLSRYATSLVRYECLKIQRFIDGLRPSIGSKMASSDYSFFEEAVDAALNFEFLDEDDQSTEEPDKEGK</sequence>
<organism evidence="2 3">
    <name type="scientific">Ficus carica</name>
    <name type="common">Common fig</name>
    <dbReference type="NCBI Taxonomy" id="3494"/>
    <lineage>
        <taxon>Eukaryota</taxon>
        <taxon>Viridiplantae</taxon>
        <taxon>Streptophyta</taxon>
        <taxon>Embryophyta</taxon>
        <taxon>Tracheophyta</taxon>
        <taxon>Spermatophyta</taxon>
        <taxon>Magnoliopsida</taxon>
        <taxon>eudicotyledons</taxon>
        <taxon>Gunneridae</taxon>
        <taxon>Pentapetalae</taxon>
        <taxon>rosids</taxon>
        <taxon>fabids</taxon>
        <taxon>Rosales</taxon>
        <taxon>Moraceae</taxon>
        <taxon>Ficeae</taxon>
        <taxon>Ficus</taxon>
    </lineage>
</organism>
<reference evidence="2" key="1">
    <citation type="submission" date="2023-07" db="EMBL/GenBank/DDBJ databases">
        <title>draft genome sequence of fig (Ficus carica).</title>
        <authorList>
            <person name="Takahashi T."/>
            <person name="Nishimura K."/>
        </authorList>
    </citation>
    <scope>NUCLEOTIDE SEQUENCE</scope>
</reference>
<comment type="caution">
    <text evidence="2">The sequence shown here is derived from an EMBL/GenBank/DDBJ whole genome shotgun (WGS) entry which is preliminary data.</text>
</comment>
<name>A0AA88J2D8_FICCA</name>
<keyword evidence="3" id="KW-1185">Reference proteome</keyword>
<accession>A0AA88J2D8</accession>
<dbReference type="EMBL" id="BTGU01000090">
    <property type="protein sequence ID" value="GMN59661.1"/>
    <property type="molecule type" value="Genomic_DNA"/>
</dbReference>
<proteinExistence type="predicted"/>
<feature type="domain" description="Retrotransposon gag" evidence="1">
    <location>
        <begin position="62"/>
        <end position="157"/>
    </location>
</feature>
<evidence type="ECO:0000259" key="1">
    <source>
        <dbReference type="Pfam" id="PF03732"/>
    </source>
</evidence>
<dbReference type="InterPro" id="IPR005162">
    <property type="entry name" value="Retrotrans_gag_dom"/>
</dbReference>
<evidence type="ECO:0000313" key="3">
    <source>
        <dbReference type="Proteomes" id="UP001187192"/>
    </source>
</evidence>
<dbReference type="AlphaFoldDB" id="A0AA88J2D8"/>
<protein>
    <recommendedName>
        <fullName evidence="1">Retrotransposon gag domain-containing protein</fullName>
    </recommendedName>
</protein>
<evidence type="ECO:0000313" key="2">
    <source>
        <dbReference type="EMBL" id="GMN59661.1"/>
    </source>
</evidence>
<gene>
    <name evidence="2" type="ORF">TIFTF001_028753</name>
</gene>